<dbReference type="SUPFAM" id="SSF53822">
    <property type="entry name" value="Periplasmic binding protein-like I"/>
    <property type="match status" value="1"/>
</dbReference>
<comment type="caution">
    <text evidence="5">The sequence shown here is derived from an EMBL/GenBank/DDBJ whole genome shotgun (WGS) entry which is preliminary data.</text>
</comment>
<organism evidence="5 6">
    <name type="scientific">Solirubrobacter pauli</name>
    <dbReference type="NCBI Taxonomy" id="166793"/>
    <lineage>
        <taxon>Bacteria</taxon>
        <taxon>Bacillati</taxon>
        <taxon>Actinomycetota</taxon>
        <taxon>Thermoleophilia</taxon>
        <taxon>Solirubrobacterales</taxon>
        <taxon>Solirubrobacteraceae</taxon>
        <taxon>Solirubrobacter</taxon>
    </lineage>
</organism>
<dbReference type="PROSITE" id="PS51257">
    <property type="entry name" value="PROKAR_LIPOPROTEIN"/>
    <property type="match status" value="1"/>
</dbReference>
<evidence type="ECO:0000313" key="6">
    <source>
        <dbReference type="Proteomes" id="UP000278962"/>
    </source>
</evidence>
<dbReference type="Proteomes" id="UP000278962">
    <property type="component" value="Unassembled WGS sequence"/>
</dbReference>
<proteinExistence type="inferred from homology"/>
<evidence type="ECO:0000313" key="5">
    <source>
        <dbReference type="EMBL" id="RKQ91003.1"/>
    </source>
</evidence>
<protein>
    <submittedName>
        <fullName evidence="5">Simple sugar transport system substrate-binding protein</fullName>
    </submittedName>
</protein>
<feature type="chain" id="PRO_5025036505" evidence="3">
    <location>
        <begin position="23"/>
        <end position="332"/>
    </location>
</feature>
<dbReference type="InterPro" id="IPR028082">
    <property type="entry name" value="Peripla_BP_I"/>
</dbReference>
<dbReference type="GO" id="GO:0030288">
    <property type="term" value="C:outer membrane-bounded periplasmic space"/>
    <property type="evidence" value="ECO:0007669"/>
    <property type="project" value="TreeGrafter"/>
</dbReference>
<name>A0A660LAV5_9ACTN</name>
<dbReference type="AlphaFoldDB" id="A0A660LAV5"/>
<reference evidence="5 6" key="1">
    <citation type="submission" date="2018-10" db="EMBL/GenBank/DDBJ databases">
        <title>Genomic Encyclopedia of Archaeal and Bacterial Type Strains, Phase II (KMG-II): from individual species to whole genera.</title>
        <authorList>
            <person name="Goeker M."/>
        </authorList>
    </citation>
    <scope>NUCLEOTIDE SEQUENCE [LARGE SCALE GENOMIC DNA]</scope>
    <source>
        <strain evidence="5 6">DSM 14954</strain>
    </source>
</reference>
<comment type="similarity">
    <text evidence="2">Belongs to the bacterial solute-binding protein 2 family.</text>
</comment>
<accession>A0A660LAV5</accession>
<dbReference type="Pfam" id="PF13407">
    <property type="entry name" value="Peripla_BP_4"/>
    <property type="match status" value="1"/>
</dbReference>
<evidence type="ECO:0000256" key="1">
    <source>
        <dbReference type="ARBA" id="ARBA00004196"/>
    </source>
</evidence>
<comment type="subcellular location">
    <subcellularLocation>
        <location evidence="1">Cell envelope</location>
    </subcellularLocation>
</comment>
<sequence length="332" mass="34348">MRSALLILVAALVLAGCGEPVAEREPTVRVSGTASSSPVPGAPAPDGAVRLAVVTHGPASSKFWAIIRNGVESAARRLDVLVDYQSPDEYSLERMSALIDDAVATKPDGLVVSIPEPGLAPAIRRAVKAGIPVVSINSGSGQFRRLGVLAHVGQEEDRAGLEAGRRLAKAGVRRAICVNQQIGNTGLDLRCSGLEKAMKEAGGTSRVLAITDDDPGTPERIAAAVASDRADGVLTTNSLGGLAAADALAGKPVKIGTFDLGPDVLKAVQAGRIGFAVDQQAFLQGYLPIEMLALRARYGIFPSQGDVVATGPHFVTRGDAAQALELSERSIR</sequence>
<keyword evidence="3" id="KW-0732">Signal</keyword>
<dbReference type="InterPro" id="IPR025997">
    <property type="entry name" value="SBP_2_dom"/>
</dbReference>
<dbReference type="EMBL" id="RBIL01000001">
    <property type="protein sequence ID" value="RKQ91003.1"/>
    <property type="molecule type" value="Genomic_DNA"/>
</dbReference>
<dbReference type="GO" id="GO:0030246">
    <property type="term" value="F:carbohydrate binding"/>
    <property type="evidence" value="ECO:0007669"/>
    <property type="project" value="TreeGrafter"/>
</dbReference>
<keyword evidence="5" id="KW-0813">Transport</keyword>
<evidence type="ECO:0000256" key="3">
    <source>
        <dbReference type="SAM" id="SignalP"/>
    </source>
</evidence>
<evidence type="ECO:0000256" key="2">
    <source>
        <dbReference type="ARBA" id="ARBA00007639"/>
    </source>
</evidence>
<dbReference type="RefSeq" id="WP_211339833.1">
    <property type="nucleotide sequence ID" value="NZ_RBIL01000001.1"/>
</dbReference>
<feature type="domain" description="Periplasmic binding protein" evidence="4">
    <location>
        <begin position="52"/>
        <end position="293"/>
    </location>
</feature>
<dbReference type="Gene3D" id="3.40.50.2300">
    <property type="match status" value="2"/>
</dbReference>
<keyword evidence="6" id="KW-1185">Reference proteome</keyword>
<feature type="signal peptide" evidence="3">
    <location>
        <begin position="1"/>
        <end position="22"/>
    </location>
</feature>
<evidence type="ECO:0000259" key="4">
    <source>
        <dbReference type="Pfam" id="PF13407"/>
    </source>
</evidence>
<dbReference type="InterPro" id="IPR050555">
    <property type="entry name" value="Bact_Solute-Bind_Prot2"/>
</dbReference>
<gene>
    <name evidence="5" type="ORF">C8N24_0819</name>
</gene>
<dbReference type="PANTHER" id="PTHR30036">
    <property type="entry name" value="D-XYLOSE-BINDING PERIPLASMIC PROTEIN"/>
    <property type="match status" value="1"/>
</dbReference>
<dbReference type="PANTHER" id="PTHR30036:SF7">
    <property type="entry name" value="ABC TRANSPORTER PERIPLASMIC-BINDING PROTEIN YPHF"/>
    <property type="match status" value="1"/>
</dbReference>
<keyword evidence="5" id="KW-0762">Sugar transport</keyword>